<dbReference type="EMBL" id="NIOJ01000031">
    <property type="protein sequence ID" value="PNT98062.1"/>
    <property type="molecule type" value="Genomic_DNA"/>
</dbReference>
<evidence type="ECO:0000256" key="3">
    <source>
        <dbReference type="ARBA" id="ARBA00012239"/>
    </source>
</evidence>
<sequence length="381" mass="41645">MIYLDNAATSWPKPEKVYDDINRCMREYCANPGRGGHAMSIASGRAVINVRELLARFFNIKNPMHLCFTKNTTEAINIAIKGIINPGDHIITTCMEHNSVIRPLKTLEKYAGIELTIVKGNEYGEVDPHDVKNSIKKNTKLIVCTLSSNVNGIIMPVGEIGRIAREHGVLFLVDAAQGAGSIPVDVEEMNIDMLAFPGHKGLLGPQGTGGLYVADDVRLRSFMEGGTGSNSENTYQPEIMPDFLESGTLNTPGIVGLGAGVEFINSFGLNNIRLYKHMILSRFFEGLEEIKNVKIYSKKSMENNSGIAAINFENTDSSEISNVLDSIYGIATRPGLHCSPLAHETLGTLKQGIVRFSPGCFNTVEEVDLTLEALREISVKL</sequence>
<dbReference type="AlphaFoldDB" id="A0A2K2FCB4"/>
<evidence type="ECO:0000256" key="4">
    <source>
        <dbReference type="ARBA" id="ARBA00022679"/>
    </source>
</evidence>
<dbReference type="SUPFAM" id="SSF53383">
    <property type="entry name" value="PLP-dependent transferases"/>
    <property type="match status" value="1"/>
</dbReference>
<dbReference type="InterPro" id="IPR015424">
    <property type="entry name" value="PyrdxlP-dep_Trfase"/>
</dbReference>
<dbReference type="InterPro" id="IPR015421">
    <property type="entry name" value="PyrdxlP-dep_Trfase_major"/>
</dbReference>
<dbReference type="Gene3D" id="3.40.640.10">
    <property type="entry name" value="Type I PLP-dependent aspartate aminotransferase-like (Major domain)"/>
    <property type="match status" value="1"/>
</dbReference>
<comment type="similarity">
    <text evidence="2">Belongs to the class-V pyridoxal-phosphate-dependent aminotransferase family. Csd subfamily.</text>
</comment>
<dbReference type="InterPro" id="IPR010970">
    <property type="entry name" value="Cys_dSase_SufS"/>
</dbReference>
<evidence type="ECO:0000256" key="6">
    <source>
        <dbReference type="ARBA" id="ARBA00050776"/>
    </source>
</evidence>
<dbReference type="Pfam" id="PF00266">
    <property type="entry name" value="Aminotran_5"/>
    <property type="match status" value="1"/>
</dbReference>
<dbReference type="InterPro" id="IPR015422">
    <property type="entry name" value="PyrdxlP-dep_Trfase_small"/>
</dbReference>
<comment type="cofactor">
    <cofactor evidence="1">
        <name>pyridoxal 5'-phosphate</name>
        <dbReference type="ChEBI" id="CHEBI:597326"/>
    </cofactor>
</comment>
<dbReference type="GO" id="GO:0006534">
    <property type="term" value="P:cysteine metabolic process"/>
    <property type="evidence" value="ECO:0007669"/>
    <property type="project" value="InterPro"/>
</dbReference>
<comment type="catalytic activity">
    <reaction evidence="6">
        <text>(sulfur carrier)-H + L-cysteine = (sulfur carrier)-SH + L-alanine</text>
        <dbReference type="Rhea" id="RHEA:43892"/>
        <dbReference type="Rhea" id="RHEA-COMP:14737"/>
        <dbReference type="Rhea" id="RHEA-COMP:14739"/>
        <dbReference type="ChEBI" id="CHEBI:29917"/>
        <dbReference type="ChEBI" id="CHEBI:35235"/>
        <dbReference type="ChEBI" id="CHEBI:57972"/>
        <dbReference type="ChEBI" id="CHEBI:64428"/>
        <dbReference type="EC" id="2.8.1.7"/>
    </reaction>
</comment>
<dbReference type="PANTHER" id="PTHR43586">
    <property type="entry name" value="CYSTEINE DESULFURASE"/>
    <property type="match status" value="1"/>
</dbReference>
<evidence type="ECO:0000259" key="7">
    <source>
        <dbReference type="Pfam" id="PF00266"/>
    </source>
</evidence>
<keyword evidence="9" id="KW-1185">Reference proteome</keyword>
<dbReference type="KEGG" id="cthd:CDO33_07050"/>
<dbReference type="PANTHER" id="PTHR43586:SF4">
    <property type="entry name" value="ISOPENICILLIN N EPIMERASE"/>
    <property type="match status" value="1"/>
</dbReference>
<comment type="caution">
    <text evidence="8">The sequence shown here is derived from an EMBL/GenBank/DDBJ whole genome shotgun (WGS) entry which is preliminary data.</text>
</comment>
<dbReference type="GO" id="GO:0030170">
    <property type="term" value="F:pyridoxal phosphate binding"/>
    <property type="evidence" value="ECO:0007669"/>
    <property type="project" value="InterPro"/>
</dbReference>
<dbReference type="Proteomes" id="UP000236151">
    <property type="component" value="Unassembled WGS sequence"/>
</dbReference>
<dbReference type="PIRSF" id="PIRSF005572">
    <property type="entry name" value="NifS"/>
    <property type="match status" value="1"/>
</dbReference>
<dbReference type="InterPro" id="IPR010969">
    <property type="entry name" value="Cys_dSase-rel_unknwn_funct"/>
</dbReference>
<feature type="domain" description="Aminotransferase class V" evidence="7">
    <location>
        <begin position="2"/>
        <end position="368"/>
    </location>
</feature>
<dbReference type="InterPro" id="IPR000192">
    <property type="entry name" value="Aminotrans_V_dom"/>
</dbReference>
<dbReference type="CDD" id="cd06453">
    <property type="entry name" value="SufS_like"/>
    <property type="match status" value="1"/>
</dbReference>
<dbReference type="InterPro" id="IPR016454">
    <property type="entry name" value="Cysteine_dSase"/>
</dbReference>
<accession>A0A2K2FCB4</accession>
<protein>
    <recommendedName>
        <fullName evidence="3">cysteine desulfurase</fullName>
        <ecNumber evidence="3">2.8.1.7</ecNumber>
    </recommendedName>
</protein>
<evidence type="ECO:0000256" key="2">
    <source>
        <dbReference type="ARBA" id="ARBA00010447"/>
    </source>
</evidence>
<evidence type="ECO:0000256" key="5">
    <source>
        <dbReference type="ARBA" id="ARBA00022898"/>
    </source>
</evidence>
<gene>
    <name evidence="8" type="ORF">CDQ84_11995</name>
</gene>
<reference evidence="8 9" key="1">
    <citation type="submission" date="2017-06" db="EMBL/GenBank/DDBJ databases">
        <title>Investigating the central metabolism of Clostridium thermosuccinogenes.</title>
        <authorList>
            <person name="Koendjbiharie J.G."/>
            <person name="van Kranenburg R."/>
        </authorList>
    </citation>
    <scope>NUCLEOTIDE SEQUENCE [LARGE SCALE GENOMIC DNA]</scope>
    <source>
        <strain evidence="8 9">DSM 5806</strain>
    </source>
</reference>
<organism evidence="8 9">
    <name type="scientific">Clostridium thermosuccinogenes</name>
    <dbReference type="NCBI Taxonomy" id="84032"/>
    <lineage>
        <taxon>Bacteria</taxon>
        <taxon>Bacillati</taxon>
        <taxon>Bacillota</taxon>
        <taxon>Clostridia</taxon>
        <taxon>Eubacteriales</taxon>
        <taxon>Clostridiaceae</taxon>
        <taxon>Clostridium</taxon>
    </lineage>
</organism>
<name>A0A2K2FCB4_9CLOT</name>
<dbReference type="GO" id="GO:0031071">
    <property type="term" value="F:cysteine desulfurase activity"/>
    <property type="evidence" value="ECO:0007669"/>
    <property type="project" value="UniProtKB-EC"/>
</dbReference>
<keyword evidence="4" id="KW-0808">Transferase</keyword>
<evidence type="ECO:0000256" key="1">
    <source>
        <dbReference type="ARBA" id="ARBA00001933"/>
    </source>
</evidence>
<proteinExistence type="inferred from homology"/>
<dbReference type="EC" id="2.8.1.7" evidence="3"/>
<evidence type="ECO:0000313" key="9">
    <source>
        <dbReference type="Proteomes" id="UP000236151"/>
    </source>
</evidence>
<dbReference type="OrthoDB" id="9804366at2"/>
<dbReference type="Gene3D" id="3.90.1150.10">
    <property type="entry name" value="Aspartate Aminotransferase, domain 1"/>
    <property type="match status" value="1"/>
</dbReference>
<dbReference type="RefSeq" id="WP_103081974.1">
    <property type="nucleotide sequence ID" value="NZ_CP021850.1"/>
</dbReference>
<keyword evidence="5" id="KW-0663">Pyridoxal phosphate</keyword>
<dbReference type="NCBIfam" id="TIGR01977">
    <property type="entry name" value="am_tr_V_EF2568"/>
    <property type="match status" value="1"/>
</dbReference>
<evidence type="ECO:0000313" key="8">
    <source>
        <dbReference type="EMBL" id="PNT98062.1"/>
    </source>
</evidence>